<reference evidence="2" key="1">
    <citation type="submission" date="2021-02" db="EMBL/GenBank/DDBJ databases">
        <authorList>
            <person name="Nowell W R."/>
        </authorList>
    </citation>
    <scope>NUCLEOTIDE SEQUENCE</scope>
    <source>
        <strain evidence="2">Ploen Becks lab</strain>
    </source>
</reference>
<gene>
    <name evidence="2" type="ORF">OXX778_LOCUS845</name>
</gene>
<keyword evidence="3" id="KW-1185">Reference proteome</keyword>
<dbReference type="EMBL" id="CAJNOC010000047">
    <property type="protein sequence ID" value="CAF0709721.1"/>
    <property type="molecule type" value="Genomic_DNA"/>
</dbReference>
<dbReference type="InterPro" id="IPR018289">
    <property type="entry name" value="MULE_transposase_dom"/>
</dbReference>
<sequence>MKNRPPNTENDKNGIISGMKITRLYRQNWIKIEKPFLTEILNKFPRFVDMPFLIDEDFKQISEKTMKNSNNLIVKWPIIYKNNIIKFMNSKKDKNIQTLIESFKKSKDEDEQSIIALELLCLLLAPNNVRGQKEKIGNSVIKNFIFQRFKAGTPPTEICDQCNELSKQPILIILDNKQIFLKLDNSLLNLQLSFISSLNLLFKSFWAFDIESKNVPRSNYKLTTTTTYQTANTTITSSATTLTKDTNSNISLNVNQDFEVVDGLSKLNISQQATILNDSCDTSVYNPDQMYNNENVYIFEENNSTVEEISSIELIISGVEPNIKIEWKCEQFNFNSFGKCNGRVKTIGYYEPVEEVTSHNHLPDPAKTECLLALEKLKDLATKTSQNPRSIIKQSQTGLSQESASKMVRANNLTQVIKRIQNNKIDSHDKATCVRETITYDNEIFLLDDSGEDDNERVIIFSKEANIKLLNSSSDWFCDGTFAVSPKIFYQLYTINVLVNGKNLPVVYALLCNKKEESYNKLFNMLNHYIKNQPKNILTDFEKAVLNALRLAYPGTRLVRCYFHLVQNFWKHIQSFGLVKLYASDADIRKNFKFLQALAFVPKKDVIFCLNQIKANCPNKFMPMLNYFEKYYIGNLKKNSSSIRHVPLFTIDLWNIHDRIVNGLPRTNNSLESWHKQFELDAKKHQTVFKLVEQFRSVSWRCANRPCSASVTTWNERALSNDKEHFDDFLSDIDIMIIRKLECLNKQAEELDTPIPKLYFKSRAELVADGVDESYLARNSINPANAKKVEDIKLEGEYIVCEDGHSRFLLFDTNDVIVF</sequence>
<evidence type="ECO:0000313" key="2">
    <source>
        <dbReference type="EMBL" id="CAF0709721.1"/>
    </source>
</evidence>
<dbReference type="PANTHER" id="PTHR47160">
    <property type="entry name" value="PUTATIVE-RELATED"/>
    <property type="match status" value="1"/>
</dbReference>
<evidence type="ECO:0000313" key="3">
    <source>
        <dbReference type="Proteomes" id="UP000663879"/>
    </source>
</evidence>
<name>A0A813M3B9_9BILA</name>
<comment type="caution">
    <text evidence="2">The sequence shown here is derived from an EMBL/GenBank/DDBJ whole genome shotgun (WGS) entry which is preliminary data.</text>
</comment>
<dbReference type="OrthoDB" id="10053555at2759"/>
<accession>A0A813M3B9</accession>
<protein>
    <recommendedName>
        <fullName evidence="1">MULE transposase domain-containing protein</fullName>
    </recommendedName>
</protein>
<organism evidence="2 3">
    <name type="scientific">Brachionus calyciflorus</name>
    <dbReference type="NCBI Taxonomy" id="104777"/>
    <lineage>
        <taxon>Eukaryota</taxon>
        <taxon>Metazoa</taxon>
        <taxon>Spiralia</taxon>
        <taxon>Gnathifera</taxon>
        <taxon>Rotifera</taxon>
        <taxon>Eurotatoria</taxon>
        <taxon>Monogononta</taxon>
        <taxon>Pseudotrocha</taxon>
        <taxon>Ploima</taxon>
        <taxon>Brachionidae</taxon>
        <taxon>Brachionus</taxon>
    </lineage>
</organism>
<feature type="domain" description="MULE transposase" evidence="1">
    <location>
        <begin position="477"/>
        <end position="568"/>
    </location>
</feature>
<dbReference type="AlphaFoldDB" id="A0A813M3B9"/>
<evidence type="ECO:0000259" key="1">
    <source>
        <dbReference type="Pfam" id="PF10551"/>
    </source>
</evidence>
<dbReference type="PANTHER" id="PTHR47160:SF10">
    <property type="entry name" value="MULE TRANSPOSASE DOMAIN-CONTAINING PROTEIN"/>
    <property type="match status" value="1"/>
</dbReference>
<dbReference type="Pfam" id="PF10551">
    <property type="entry name" value="MULE"/>
    <property type="match status" value="1"/>
</dbReference>
<proteinExistence type="predicted"/>
<dbReference type="Proteomes" id="UP000663879">
    <property type="component" value="Unassembled WGS sequence"/>
</dbReference>